<gene>
    <name evidence="2" type="ORF">Andromeda_01</name>
</gene>
<sequence length="131" mass="14894">MAKHSSISKVERQRQRDYENIGKQLRKHVGDDKSLRFKSTDRLLAEATEHFRVVGELSAVKGEGAVTARRKLREMRDVKYYTDPEPTSKNAWDTKQTKAKPGQSRPVRGSTAKHQRIMKGQSARNSQGMGI</sequence>
<dbReference type="GeneID" id="29062558"/>
<feature type="compositionally biased region" description="Polar residues" evidence="1">
    <location>
        <begin position="122"/>
        <end position="131"/>
    </location>
</feature>
<evidence type="ECO:0000313" key="3">
    <source>
        <dbReference type="Proteomes" id="UP000203308"/>
    </source>
</evidence>
<feature type="region of interest" description="Disordered" evidence="1">
    <location>
        <begin position="81"/>
        <end position="131"/>
    </location>
</feature>
<feature type="compositionally biased region" description="Polar residues" evidence="1">
    <location>
        <begin position="85"/>
        <end position="94"/>
    </location>
</feature>
<dbReference type="Proteomes" id="UP000203308">
    <property type="component" value="Segment"/>
</dbReference>
<name>A0A1B1SEE8_9CAUD</name>
<evidence type="ECO:0000313" key="2">
    <source>
        <dbReference type="EMBL" id="ANU79076.1"/>
    </source>
</evidence>
<keyword evidence="3" id="KW-1185">Reference proteome</keyword>
<feature type="compositionally biased region" description="Basic and acidic residues" evidence="1">
    <location>
        <begin position="9"/>
        <end position="20"/>
    </location>
</feature>
<organism evidence="2 3">
    <name type="scientific">Pseudomonas phage Andromeda</name>
    <dbReference type="NCBI Taxonomy" id="1873949"/>
    <lineage>
        <taxon>Viruses</taxon>
        <taxon>Duplodnaviria</taxon>
        <taxon>Heunggongvirae</taxon>
        <taxon>Uroviricota</taxon>
        <taxon>Caudoviricetes</taxon>
        <taxon>Autographivirales</taxon>
        <taxon>Autonotataviridae</taxon>
        <taxon>Bifseptvirus</taxon>
        <taxon>Bifseptvirus andromeda</taxon>
    </lineage>
</organism>
<dbReference type="KEGG" id="vg:29062558"/>
<evidence type="ECO:0000256" key="1">
    <source>
        <dbReference type="SAM" id="MobiDB-lite"/>
    </source>
</evidence>
<feature type="region of interest" description="Disordered" evidence="1">
    <location>
        <begin position="1"/>
        <end position="32"/>
    </location>
</feature>
<dbReference type="RefSeq" id="YP_009279523.1">
    <property type="nucleotide sequence ID" value="NC_031014.1"/>
</dbReference>
<accession>A0A1B1SEE8</accession>
<reference evidence="2 3" key="1">
    <citation type="submission" date="2016-06" db="EMBL/GenBank/DDBJ databases">
        <title>Genomic analysis of Andromeda: A phiKMVlikevirus infecting Pseudomonas syringae.</title>
        <authorList>
            <person name="Magill D.J."/>
            <person name="Krylov V.N."/>
            <person name="McGrath J.W."/>
            <person name="Allen C.C.R."/>
            <person name="Quinn J.P."/>
            <person name="Kulakov L.A."/>
        </authorList>
    </citation>
    <scope>NUCLEOTIDE SEQUENCE [LARGE SCALE GENOMIC DNA]</scope>
</reference>
<proteinExistence type="predicted"/>
<dbReference type="EMBL" id="KX458241">
    <property type="protein sequence ID" value="ANU79076.1"/>
    <property type="molecule type" value="Genomic_DNA"/>
</dbReference>
<protein>
    <submittedName>
        <fullName evidence="2">Uncharacterized protein</fullName>
    </submittedName>
</protein>
<dbReference type="OrthoDB" id="20073at10239"/>